<reference evidence="2" key="2">
    <citation type="journal article" date="2019" name="bioRxiv">
        <title>Genomics, evolutionary history and diagnostics of the Alternaria alternata species group including apple and Asian pear pathotypes.</title>
        <authorList>
            <person name="Armitage A.D."/>
            <person name="Cockerton H.M."/>
            <person name="Sreenivasaprasad S."/>
            <person name="Woodhall J.W."/>
            <person name="Lane C.R."/>
            <person name="Harrison R.J."/>
            <person name="Clarkson J.P."/>
        </authorList>
    </citation>
    <scope>NUCLEOTIDE SEQUENCE</scope>
    <source>
        <strain evidence="2">FERA 1164</strain>
    </source>
</reference>
<name>A0AB37WVM4_9PLEO</name>
<proteinExistence type="predicted"/>
<reference evidence="2" key="1">
    <citation type="submission" date="2017-10" db="EMBL/GenBank/DDBJ databases">
        <authorList>
            <person name="Armitage A.D."/>
            <person name="Barbara D.J."/>
            <person name="Woodhall J.W."/>
            <person name="Sreenivasaprasad S."/>
            <person name="Lane C.R."/>
            <person name="Clarkson J.P."/>
            <person name="Harrison R.J."/>
        </authorList>
    </citation>
    <scope>NUCLEOTIDE SEQUENCE</scope>
    <source>
        <strain evidence="2">FERA 1164</strain>
    </source>
</reference>
<gene>
    <name evidence="2" type="ORF">AA0115_g1220</name>
</gene>
<comment type="caution">
    <text evidence="2">The sequence shown here is derived from an EMBL/GenBank/DDBJ whole genome shotgun (WGS) entry which is preliminary data.</text>
</comment>
<dbReference type="Proteomes" id="UP000292340">
    <property type="component" value="Unassembled WGS sequence"/>
</dbReference>
<evidence type="ECO:0000256" key="1">
    <source>
        <dbReference type="SAM" id="MobiDB-lite"/>
    </source>
</evidence>
<evidence type="ECO:0000313" key="3">
    <source>
        <dbReference type="Proteomes" id="UP000292340"/>
    </source>
</evidence>
<organism evidence="2 3">
    <name type="scientific">Alternaria tenuissima</name>
    <dbReference type="NCBI Taxonomy" id="119927"/>
    <lineage>
        <taxon>Eukaryota</taxon>
        <taxon>Fungi</taxon>
        <taxon>Dikarya</taxon>
        <taxon>Ascomycota</taxon>
        <taxon>Pezizomycotina</taxon>
        <taxon>Dothideomycetes</taxon>
        <taxon>Pleosporomycetidae</taxon>
        <taxon>Pleosporales</taxon>
        <taxon>Pleosporineae</taxon>
        <taxon>Pleosporaceae</taxon>
        <taxon>Alternaria</taxon>
        <taxon>Alternaria sect. Alternaria</taxon>
        <taxon>Alternaria alternata complex</taxon>
    </lineage>
</organism>
<dbReference type="EMBL" id="PDXB01000002">
    <property type="protein sequence ID" value="RYN37475.1"/>
    <property type="molecule type" value="Genomic_DNA"/>
</dbReference>
<feature type="region of interest" description="Disordered" evidence="1">
    <location>
        <begin position="17"/>
        <end position="42"/>
    </location>
</feature>
<evidence type="ECO:0000313" key="2">
    <source>
        <dbReference type="EMBL" id="RYN37475.1"/>
    </source>
</evidence>
<protein>
    <submittedName>
        <fullName evidence="2">Uncharacterized protein</fullName>
    </submittedName>
</protein>
<dbReference type="AlphaFoldDB" id="A0AB37WVM4"/>
<accession>A0AB37WVM4</accession>
<sequence length="42" mass="4456">MNAFNSAASSLGWRKLADVGAVDTPRHPPPRGTKKSMIGYVA</sequence>